<evidence type="ECO:0000313" key="1">
    <source>
        <dbReference type="EMBL" id="KAL1617432.1"/>
    </source>
</evidence>
<dbReference type="InterPro" id="IPR053204">
    <property type="entry name" value="Oxopyrrolidines_Biosynth-assoc"/>
</dbReference>
<dbReference type="EMBL" id="JAJVDC020000231">
    <property type="protein sequence ID" value="KAL1617432.1"/>
    <property type="molecule type" value="Genomic_DNA"/>
</dbReference>
<reference evidence="1 2" key="1">
    <citation type="submission" date="2024-02" db="EMBL/GenBank/DDBJ databases">
        <title>De novo assembly and annotation of 12 fungi associated with fruit tree decline syndrome in Ontario, Canada.</title>
        <authorList>
            <person name="Sulman M."/>
            <person name="Ellouze W."/>
            <person name="Ilyukhin E."/>
        </authorList>
    </citation>
    <scope>NUCLEOTIDE SEQUENCE [LARGE SCALE GENOMIC DNA]</scope>
    <source>
        <strain evidence="1 2">M1-105</strain>
    </source>
</reference>
<dbReference type="PANTHER" id="PTHR38797">
    <property type="entry name" value="NUCLEAR PORE COMPLEX PROTEIN NUP85-RELATED"/>
    <property type="match status" value="1"/>
</dbReference>
<sequence>MDWPPETETYRQMRMSRKEARDRWANVMAFVAHLLKLHEETGIAWLGGFDIYPLWLLRSVLEGEFEGGEYRRETFDPELVVAAAARLVCVLGPSMRRWSNDFDNDRAARGGPLFSGQGFSRARTAFWARRLEQFSTDRRLTAYSRALAREAAWTLM</sequence>
<organism evidence="1 2">
    <name type="scientific">Neofusicoccum ribis</name>
    <dbReference type="NCBI Taxonomy" id="45134"/>
    <lineage>
        <taxon>Eukaryota</taxon>
        <taxon>Fungi</taxon>
        <taxon>Dikarya</taxon>
        <taxon>Ascomycota</taxon>
        <taxon>Pezizomycotina</taxon>
        <taxon>Dothideomycetes</taxon>
        <taxon>Dothideomycetes incertae sedis</taxon>
        <taxon>Botryosphaeriales</taxon>
        <taxon>Botryosphaeriaceae</taxon>
        <taxon>Neofusicoccum</taxon>
    </lineage>
</organism>
<name>A0ABR3SD08_9PEZI</name>
<keyword evidence="2" id="KW-1185">Reference proteome</keyword>
<dbReference type="InterPro" id="IPR022085">
    <property type="entry name" value="OpdG"/>
</dbReference>
<protein>
    <submittedName>
        <fullName evidence="1">Uncharacterized protein</fullName>
    </submittedName>
</protein>
<dbReference type="Pfam" id="PF12311">
    <property type="entry name" value="DUF3632"/>
    <property type="match status" value="1"/>
</dbReference>
<gene>
    <name evidence="1" type="ORF">SLS56_010975</name>
</gene>
<dbReference type="PANTHER" id="PTHR38797:SF4">
    <property type="entry name" value="NUCLEAR PORE COMPLEX PROTEIN NUP85"/>
    <property type="match status" value="1"/>
</dbReference>
<dbReference type="Proteomes" id="UP001521116">
    <property type="component" value="Unassembled WGS sequence"/>
</dbReference>
<evidence type="ECO:0000313" key="2">
    <source>
        <dbReference type="Proteomes" id="UP001521116"/>
    </source>
</evidence>
<proteinExistence type="predicted"/>
<comment type="caution">
    <text evidence="1">The sequence shown here is derived from an EMBL/GenBank/DDBJ whole genome shotgun (WGS) entry which is preliminary data.</text>
</comment>
<accession>A0ABR3SD08</accession>